<feature type="transmembrane region" description="Helical" evidence="7">
    <location>
        <begin position="754"/>
        <end position="774"/>
    </location>
</feature>
<keyword evidence="10" id="KW-1185">Reference proteome</keyword>
<evidence type="ECO:0000256" key="1">
    <source>
        <dbReference type="ARBA" id="ARBA00004651"/>
    </source>
</evidence>
<dbReference type="Proteomes" id="UP000683246">
    <property type="component" value="Chromosome"/>
</dbReference>
<evidence type="ECO:0000256" key="4">
    <source>
        <dbReference type="ARBA" id="ARBA00022989"/>
    </source>
</evidence>
<dbReference type="GO" id="GO:0005886">
    <property type="term" value="C:plasma membrane"/>
    <property type="evidence" value="ECO:0007669"/>
    <property type="project" value="UniProtKB-SubCell"/>
</dbReference>
<evidence type="ECO:0000313" key="10">
    <source>
        <dbReference type="Proteomes" id="UP000683246"/>
    </source>
</evidence>
<dbReference type="RefSeq" id="WP_212697277.1">
    <property type="nucleotide sequence ID" value="NZ_CP058649.1"/>
</dbReference>
<feature type="domain" description="ABC3 transporter permease C-terminal" evidence="8">
    <location>
        <begin position="243"/>
        <end position="369"/>
    </location>
</feature>
<keyword evidence="4 7" id="KW-1133">Transmembrane helix</keyword>
<organism evidence="9 10">
    <name type="scientific">Vallitalea pronyensis</name>
    <dbReference type="NCBI Taxonomy" id="1348613"/>
    <lineage>
        <taxon>Bacteria</taxon>
        <taxon>Bacillati</taxon>
        <taxon>Bacillota</taxon>
        <taxon>Clostridia</taxon>
        <taxon>Lachnospirales</taxon>
        <taxon>Vallitaleaceae</taxon>
        <taxon>Vallitalea</taxon>
    </lineage>
</organism>
<reference evidence="9" key="1">
    <citation type="submission" date="2020-07" db="EMBL/GenBank/DDBJ databases">
        <title>Vallitalea pronyensis genome.</title>
        <authorList>
            <person name="Postec A."/>
        </authorList>
    </citation>
    <scope>NUCLEOTIDE SEQUENCE</scope>
    <source>
        <strain evidence="9">FatNI3</strain>
    </source>
</reference>
<dbReference type="PANTHER" id="PTHR30572">
    <property type="entry name" value="MEMBRANE COMPONENT OF TRANSPORTER-RELATED"/>
    <property type="match status" value="1"/>
</dbReference>
<feature type="transmembrane region" description="Helical" evidence="7">
    <location>
        <begin position="295"/>
        <end position="327"/>
    </location>
</feature>
<dbReference type="GO" id="GO:0022857">
    <property type="term" value="F:transmembrane transporter activity"/>
    <property type="evidence" value="ECO:0007669"/>
    <property type="project" value="TreeGrafter"/>
</dbReference>
<feature type="transmembrane region" description="Helical" evidence="7">
    <location>
        <begin position="21"/>
        <end position="40"/>
    </location>
</feature>
<dbReference type="Pfam" id="PF02687">
    <property type="entry name" value="FtsX"/>
    <property type="match status" value="2"/>
</dbReference>
<evidence type="ECO:0000313" key="9">
    <source>
        <dbReference type="EMBL" id="QUI21807.1"/>
    </source>
</evidence>
<keyword evidence="2" id="KW-1003">Cell membrane</keyword>
<dbReference type="InterPro" id="IPR050250">
    <property type="entry name" value="Macrolide_Exporter_MacB"/>
</dbReference>
<sequence>MRCIRHLSQAYIKSSKARSRLIVLAVSLSTILLIAVYSMFIHGRLISSKLYFNHEFGTFDGYCMDTSDNQREKVITNAKVLDYGTLIRLSNTQLSDKSPMKMQYSDEGMRAGFGYGLVEGRYPSEDHEIGLTRSALSKIKPSLQVGDDVIVQVPYIDDKDGIQTQTFRLSGVFEDCNLDEHQSVAFVTESYARKTERFAHYFYLKVEGNNKERVMDNIAEQAGILDSRVRSIKRPDIPLDFALVLALVLILSIIAISNIFSYAIVERVKNLGLLKAIGMTNKQIRKLLVKEGWFYLIRGLVIGLVIGSIIHVILLVMTYGNISYIQLSSFSLWTYLRYSMKLSLQEHYYAFALATVILLQIFGVWVSIKIPSRKVKKISIIESIDYSGTTKWRGLKRWVKKVKNPVTRLALTNMLNNPIKQLLTVLTICISAILFLYFSYFTSINTTDKMIRRGITGDIQISGLPQEKLGFIDELDGAYKKAIEVTVIGKIPTDQLMIGETYTDDLKRLETYNDNGEDADIKVKGLNDLVLTRYYNKFGVSEYTLEELKKMKNWCFVLDMEHGVHYRIGDKLTIDGNDLTIVGKLKDKFMWNEWIAPVIIVPMEYTDNHYKMYSDIRVSLDIKEENYQRVKSVIKENIVNAYSIMYIDELRETSKTNIRRMSLMIYIFIGMIALISFLMIFNSTYTSMVTRRKELGMLRSIGMTSKQFRKSLHYEGNLVIILTTVIGLPVGYAIPYYGHLDFISYPGNEDIPFIFPLWSIGIFVVFFILMRAIIKFCIHRFEKEAVTSLIRHN</sequence>
<name>A0A8J8SFY0_9FIRM</name>
<evidence type="ECO:0000256" key="7">
    <source>
        <dbReference type="SAM" id="Phobius"/>
    </source>
</evidence>
<dbReference type="PANTHER" id="PTHR30572:SF4">
    <property type="entry name" value="ABC TRANSPORTER PERMEASE YTRF"/>
    <property type="match status" value="1"/>
</dbReference>
<evidence type="ECO:0000256" key="3">
    <source>
        <dbReference type="ARBA" id="ARBA00022692"/>
    </source>
</evidence>
<proteinExistence type="inferred from homology"/>
<dbReference type="InterPro" id="IPR003838">
    <property type="entry name" value="ABC3_permease_C"/>
</dbReference>
<feature type="transmembrane region" description="Helical" evidence="7">
    <location>
        <begin position="663"/>
        <end position="685"/>
    </location>
</feature>
<feature type="domain" description="ABC3 transporter permease C-terminal" evidence="8">
    <location>
        <begin position="667"/>
        <end position="770"/>
    </location>
</feature>
<protein>
    <submittedName>
        <fullName evidence="9">FtsX-like permease family protein</fullName>
    </submittedName>
</protein>
<comment type="subcellular location">
    <subcellularLocation>
        <location evidence="1">Cell membrane</location>
        <topology evidence="1">Multi-pass membrane protein</topology>
    </subcellularLocation>
</comment>
<dbReference type="AlphaFoldDB" id="A0A8J8SFY0"/>
<feature type="transmembrane region" description="Helical" evidence="7">
    <location>
        <begin position="347"/>
        <end position="368"/>
    </location>
</feature>
<accession>A0A8J8SFY0</accession>
<evidence type="ECO:0000256" key="6">
    <source>
        <dbReference type="ARBA" id="ARBA00038076"/>
    </source>
</evidence>
<dbReference type="KEGG" id="vpy:HZI73_05635"/>
<feature type="transmembrane region" description="Helical" evidence="7">
    <location>
        <begin position="422"/>
        <end position="441"/>
    </location>
</feature>
<evidence type="ECO:0000259" key="8">
    <source>
        <dbReference type="Pfam" id="PF02687"/>
    </source>
</evidence>
<feature type="transmembrane region" description="Helical" evidence="7">
    <location>
        <begin position="716"/>
        <end position="734"/>
    </location>
</feature>
<gene>
    <name evidence="9" type="ORF">HZI73_05635</name>
</gene>
<keyword evidence="3 7" id="KW-0812">Transmembrane</keyword>
<evidence type="ECO:0000256" key="2">
    <source>
        <dbReference type="ARBA" id="ARBA00022475"/>
    </source>
</evidence>
<comment type="similarity">
    <text evidence="6">Belongs to the ABC-4 integral membrane protein family.</text>
</comment>
<dbReference type="EMBL" id="CP058649">
    <property type="protein sequence ID" value="QUI21807.1"/>
    <property type="molecule type" value="Genomic_DNA"/>
</dbReference>
<evidence type="ECO:0000256" key="5">
    <source>
        <dbReference type="ARBA" id="ARBA00023136"/>
    </source>
</evidence>
<feature type="transmembrane region" description="Helical" evidence="7">
    <location>
        <begin position="241"/>
        <end position="265"/>
    </location>
</feature>
<keyword evidence="5 7" id="KW-0472">Membrane</keyword>